<evidence type="ECO:0000313" key="3">
    <source>
        <dbReference type="Proteomes" id="UP000260721"/>
    </source>
</evidence>
<name>A0A3E3E579_9FIRM</name>
<dbReference type="EMBL" id="QUSK01000009">
    <property type="protein sequence ID" value="RGD76825.1"/>
    <property type="molecule type" value="Genomic_DNA"/>
</dbReference>
<evidence type="ECO:0008006" key="4">
    <source>
        <dbReference type="Google" id="ProtNLM"/>
    </source>
</evidence>
<sequence length="78" mass="9085">MRSSLFFVRTIDHLIPVEVKAKKGTSKSLQTLIQSEQYPDIQKGIKITSQNIGFENNILTIPYFCSFLLKRYLKTRTF</sequence>
<dbReference type="Proteomes" id="UP001212981">
    <property type="component" value="Unassembled WGS sequence"/>
</dbReference>
<accession>A0A3E3E579</accession>
<comment type="caution">
    <text evidence="2">The sequence shown here is derived from an EMBL/GenBank/DDBJ whole genome shotgun (WGS) entry which is preliminary data.</text>
</comment>
<organism evidence="2 3">
    <name type="scientific">Faecalicoccus pleomorphus</name>
    <dbReference type="NCBI Taxonomy" id="1323"/>
    <lineage>
        <taxon>Bacteria</taxon>
        <taxon>Bacillati</taxon>
        <taxon>Bacillota</taxon>
        <taxon>Erysipelotrichia</taxon>
        <taxon>Erysipelotrichales</taxon>
        <taxon>Erysipelotrichaceae</taxon>
        <taxon>Faecalicoccus</taxon>
    </lineage>
</organism>
<proteinExistence type="predicted"/>
<reference evidence="2 3" key="1">
    <citation type="submission" date="2018-08" db="EMBL/GenBank/DDBJ databases">
        <title>A genome reference for cultivated species of the human gut microbiota.</title>
        <authorList>
            <person name="Zou Y."/>
            <person name="Xue W."/>
            <person name="Luo G."/>
        </authorList>
    </citation>
    <scope>NUCLEOTIDE SEQUENCE [LARGE SCALE GENOMIC DNA]</scope>
    <source>
        <strain evidence="2 3">TF08-11</strain>
    </source>
</reference>
<dbReference type="RefSeq" id="WP_117446028.1">
    <property type="nucleotide sequence ID" value="NZ_JAQLXO010000014.1"/>
</dbReference>
<evidence type="ECO:0000313" key="2">
    <source>
        <dbReference type="EMBL" id="RGD76825.1"/>
    </source>
</evidence>
<gene>
    <name evidence="2" type="ORF">DXC78_05145</name>
    <name evidence="1" type="ORF">PND82_08160</name>
</gene>
<reference evidence="1" key="2">
    <citation type="submission" date="2023-01" db="EMBL/GenBank/DDBJ databases">
        <title>Human gut microbiome strain richness.</title>
        <authorList>
            <person name="Chen-Liaw A."/>
        </authorList>
    </citation>
    <scope>NUCLEOTIDE SEQUENCE</scope>
    <source>
        <strain evidence="1">D8_m1001271B151109d0_201107</strain>
    </source>
</reference>
<dbReference type="EMBL" id="JAQLXO010000014">
    <property type="protein sequence ID" value="MDB7982788.1"/>
    <property type="molecule type" value="Genomic_DNA"/>
</dbReference>
<dbReference type="AlphaFoldDB" id="A0A3E3E579"/>
<evidence type="ECO:0000313" key="1">
    <source>
        <dbReference type="EMBL" id="MDB7982788.1"/>
    </source>
</evidence>
<protein>
    <recommendedName>
        <fullName evidence="4">DUF4143 domain-containing protein</fullName>
    </recommendedName>
</protein>
<dbReference type="Proteomes" id="UP000260721">
    <property type="component" value="Unassembled WGS sequence"/>
</dbReference>